<feature type="region of interest" description="Disordered" evidence="1">
    <location>
        <begin position="30"/>
        <end position="54"/>
    </location>
</feature>
<evidence type="ECO:0000256" key="1">
    <source>
        <dbReference type="SAM" id="MobiDB-lite"/>
    </source>
</evidence>
<dbReference type="AlphaFoldDB" id="J9CWU6"/>
<organism evidence="3">
    <name type="scientific">gut metagenome</name>
    <dbReference type="NCBI Taxonomy" id="749906"/>
    <lineage>
        <taxon>unclassified sequences</taxon>
        <taxon>metagenomes</taxon>
        <taxon>organismal metagenomes</taxon>
    </lineage>
</organism>
<reference evidence="3" key="1">
    <citation type="journal article" date="2012" name="PLoS ONE">
        <title>Gene sets for utilization of primary and secondary nutrition supplies in the distal gut of endangered iberian lynx.</title>
        <authorList>
            <person name="Alcaide M."/>
            <person name="Messina E."/>
            <person name="Richter M."/>
            <person name="Bargiela R."/>
            <person name="Peplies J."/>
            <person name="Huws S.A."/>
            <person name="Newbold C.J."/>
            <person name="Golyshin P.N."/>
            <person name="Simon M.A."/>
            <person name="Lopez G."/>
            <person name="Yakimov M.M."/>
            <person name="Ferrer M."/>
        </authorList>
    </citation>
    <scope>NUCLEOTIDE SEQUENCE</scope>
</reference>
<feature type="domain" description="Transposase IS66 central" evidence="2">
    <location>
        <begin position="134"/>
        <end position="414"/>
    </location>
</feature>
<protein>
    <submittedName>
        <fullName evidence="3">IS66 family element, transposase</fullName>
    </submittedName>
</protein>
<dbReference type="InterPro" id="IPR052344">
    <property type="entry name" value="Transposase-related"/>
</dbReference>
<accession>J9CWU6</accession>
<dbReference type="EMBL" id="AMCI01001709">
    <property type="protein sequence ID" value="EJX04726.1"/>
    <property type="molecule type" value="Genomic_DNA"/>
</dbReference>
<evidence type="ECO:0000259" key="2">
    <source>
        <dbReference type="Pfam" id="PF03050"/>
    </source>
</evidence>
<dbReference type="InterPro" id="IPR004291">
    <property type="entry name" value="Transposase_IS66_central"/>
</dbReference>
<dbReference type="NCBIfam" id="NF033517">
    <property type="entry name" value="transpos_IS66"/>
    <property type="match status" value="1"/>
</dbReference>
<name>J9CWU6_9ZZZZ</name>
<gene>
    <name evidence="3" type="ORF">EVA_07166</name>
</gene>
<sequence length="467" mass="53941">MGLPFEPEDADELVQLPQESVVPPSEIVHALEEESKERRKAAKEKTKKEPKERGWAKVPKNLEHRREEVYPEGYNPETMTIIGSDTVRILQREPATFYVQEIIYHKCLLRETVSSTHQTILQHPALPRLIPSSFVGDSVILEMLVSKYTHHIPEYRQAKMYKELGIDFATSSINRWMHDTIEQFYPLYFCQMNKVMESSVLHIDETTIPINDKPGKTRKGYIWSVVDGSRNNHGLFFYYRGGSRSQKIVDLLLHGYKGAVLTDDCKSYYQLKYFPHVAHLACWAHARRKFYEIKDNFKEECAYILRLIGALYLVEEGLKAREASADEVLAERKSRSVPLLVELRTYLLTKQKHCTPKSGLGAAISYTLNLWENLTRYTTDGTYPIDNNPVERSVRSVALGRKNWLFINSDTSGEDNAVIMTLLRTCELLGIPPLKWLKEIVPHLLTCQSEADCEKLLPYNYKNFFSE</sequence>
<dbReference type="PANTHER" id="PTHR33678">
    <property type="entry name" value="BLL1576 PROTEIN"/>
    <property type="match status" value="1"/>
</dbReference>
<comment type="caution">
    <text evidence="3">The sequence shown here is derived from an EMBL/GenBank/DDBJ whole genome shotgun (WGS) entry which is preliminary data.</text>
</comment>
<proteinExistence type="predicted"/>
<dbReference type="PANTHER" id="PTHR33678:SF1">
    <property type="entry name" value="BLL1576 PROTEIN"/>
    <property type="match status" value="1"/>
</dbReference>
<dbReference type="Pfam" id="PF03050">
    <property type="entry name" value="DDE_Tnp_IS66"/>
    <property type="match status" value="1"/>
</dbReference>
<evidence type="ECO:0000313" key="3">
    <source>
        <dbReference type="EMBL" id="EJX04726.1"/>
    </source>
</evidence>